<evidence type="ECO:0000256" key="4">
    <source>
        <dbReference type="ARBA" id="ARBA00022701"/>
    </source>
</evidence>
<keyword evidence="10" id="KW-0969">Cilium</keyword>
<dbReference type="Gene3D" id="1.10.287.2620">
    <property type="match status" value="1"/>
</dbReference>
<organism evidence="16 17">
    <name type="scientific">Hondaea fermentalgiana</name>
    <dbReference type="NCBI Taxonomy" id="2315210"/>
    <lineage>
        <taxon>Eukaryota</taxon>
        <taxon>Sar</taxon>
        <taxon>Stramenopiles</taxon>
        <taxon>Bigyra</taxon>
        <taxon>Labyrinthulomycetes</taxon>
        <taxon>Thraustochytrida</taxon>
        <taxon>Thraustochytriidae</taxon>
        <taxon>Hondaea</taxon>
    </lineage>
</organism>
<dbReference type="Gene3D" id="1.10.8.710">
    <property type="match status" value="1"/>
</dbReference>
<dbReference type="Pfam" id="PF12775">
    <property type="entry name" value="AAA_7"/>
    <property type="match status" value="1"/>
</dbReference>
<evidence type="ECO:0000313" key="16">
    <source>
        <dbReference type="EMBL" id="GBG33121.1"/>
    </source>
</evidence>
<dbReference type="GO" id="GO:0051959">
    <property type="term" value="F:dynein light intermediate chain binding"/>
    <property type="evidence" value="ECO:0007669"/>
    <property type="project" value="InterPro"/>
</dbReference>
<dbReference type="InterPro" id="IPR043160">
    <property type="entry name" value="Dynein_C_barrel"/>
</dbReference>
<dbReference type="Gene3D" id="1.10.8.1220">
    <property type="match status" value="1"/>
</dbReference>
<dbReference type="SMART" id="SM00382">
    <property type="entry name" value="AAA"/>
    <property type="match status" value="3"/>
</dbReference>
<dbReference type="FunFam" id="3.40.50.300:FF:000044">
    <property type="entry name" value="Dynein heavy chain 5, axonemal"/>
    <property type="match status" value="1"/>
</dbReference>
<dbReference type="GO" id="GO:0007018">
    <property type="term" value="P:microtubule-based movement"/>
    <property type="evidence" value="ECO:0007669"/>
    <property type="project" value="InterPro"/>
</dbReference>
<evidence type="ECO:0000256" key="2">
    <source>
        <dbReference type="ARBA" id="ARBA00008887"/>
    </source>
</evidence>
<keyword evidence="13" id="KW-0966">Cell projection</keyword>
<dbReference type="PANTHER" id="PTHR46532:SF4">
    <property type="entry name" value="AAA+ ATPASE DOMAIN-CONTAINING PROTEIN"/>
    <property type="match status" value="1"/>
</dbReference>
<dbReference type="InterPro" id="IPR024743">
    <property type="entry name" value="Dynein_HC_stalk"/>
</dbReference>
<dbReference type="Pfam" id="PF12781">
    <property type="entry name" value="AAA_9"/>
    <property type="match status" value="1"/>
</dbReference>
<comment type="subcellular location">
    <subcellularLocation>
        <location evidence="1">Cytoplasm</location>
        <location evidence="1">Cytoskeleton</location>
        <location evidence="1">Cilium axoneme</location>
    </subcellularLocation>
</comment>
<dbReference type="Pfam" id="PF12780">
    <property type="entry name" value="AAA_8"/>
    <property type="match status" value="1"/>
</dbReference>
<evidence type="ECO:0000259" key="15">
    <source>
        <dbReference type="SMART" id="SM00382"/>
    </source>
</evidence>
<dbReference type="Gene3D" id="3.20.180.20">
    <property type="entry name" value="Dynein heavy chain, N-terminal domain 2"/>
    <property type="match status" value="1"/>
</dbReference>
<evidence type="ECO:0000256" key="11">
    <source>
        <dbReference type="ARBA" id="ARBA00023175"/>
    </source>
</evidence>
<gene>
    <name evidence="16" type="ORF">FCC1311_093452</name>
</gene>
<feature type="domain" description="AAA+ ATPase" evidence="15">
    <location>
        <begin position="1878"/>
        <end position="2018"/>
    </location>
</feature>
<evidence type="ECO:0000256" key="9">
    <source>
        <dbReference type="ARBA" id="ARBA00023054"/>
    </source>
</evidence>
<keyword evidence="12" id="KW-0206">Cytoskeleton</keyword>
<reference evidence="16 17" key="1">
    <citation type="submission" date="2017-12" db="EMBL/GenBank/DDBJ databases">
        <title>Sequencing, de novo assembly and annotation of complete genome of a new Thraustochytrid species, strain FCC1311.</title>
        <authorList>
            <person name="Sedici K."/>
            <person name="Godart F."/>
            <person name="Aiese Cigliano R."/>
            <person name="Sanseverino W."/>
            <person name="Barakat M."/>
            <person name="Ortet P."/>
            <person name="Marechal E."/>
            <person name="Cagnac O."/>
            <person name="Amato A."/>
        </authorList>
    </citation>
    <scope>NUCLEOTIDE SEQUENCE [LARGE SCALE GENOMIC DNA]</scope>
</reference>
<dbReference type="InterPro" id="IPR041466">
    <property type="entry name" value="Dynein_AAA5_ext"/>
</dbReference>
<dbReference type="Pfam" id="PF03028">
    <property type="entry name" value="Dynein_heavy"/>
    <property type="match status" value="1"/>
</dbReference>
<dbReference type="FunFam" id="3.40.50.300:FF:000049">
    <property type="entry name" value="Dynein, axonemal, heavy chain 5"/>
    <property type="match status" value="1"/>
</dbReference>
<feature type="coiled-coil region" evidence="14">
    <location>
        <begin position="3472"/>
        <end position="3506"/>
    </location>
</feature>
<dbReference type="Pfam" id="PF17857">
    <property type="entry name" value="AAA_lid_1"/>
    <property type="match status" value="1"/>
</dbReference>
<dbReference type="FunCoup" id="A0A2R5GXI3">
    <property type="interactions" value="2"/>
</dbReference>
<dbReference type="InterPro" id="IPR004273">
    <property type="entry name" value="Dynein_heavy_D6_P-loop"/>
</dbReference>
<dbReference type="Gene3D" id="3.40.50.300">
    <property type="entry name" value="P-loop containing nucleotide triphosphate hydrolases"/>
    <property type="match status" value="6"/>
</dbReference>
<dbReference type="InterPro" id="IPR024317">
    <property type="entry name" value="Dynein_heavy_chain_D4_dom"/>
</dbReference>
<feature type="coiled-coil region" evidence="14">
    <location>
        <begin position="3832"/>
        <end position="3859"/>
    </location>
</feature>
<dbReference type="Gene3D" id="1.20.920.30">
    <property type="match status" value="1"/>
</dbReference>
<dbReference type="FunFam" id="1.20.140.100:FF:000001">
    <property type="entry name" value="dynein heavy chain 17, axonemal"/>
    <property type="match status" value="1"/>
</dbReference>
<name>A0A2R5GXI3_9STRA</name>
<dbReference type="FunFam" id="1.10.8.710:FF:000003">
    <property type="entry name" value="Dynein axonemal heavy chain 5"/>
    <property type="match status" value="1"/>
</dbReference>
<dbReference type="Pfam" id="PF08385">
    <property type="entry name" value="DHC_N1"/>
    <property type="match status" value="1"/>
</dbReference>
<dbReference type="InterPro" id="IPR035706">
    <property type="entry name" value="AAA_9"/>
</dbReference>
<dbReference type="Gene3D" id="1.10.8.720">
    <property type="entry name" value="Region D6 of dynein motor"/>
    <property type="match status" value="1"/>
</dbReference>
<dbReference type="FunFam" id="1.20.920.20:FF:000001">
    <property type="entry name" value="dynein heavy chain 2, axonemal"/>
    <property type="match status" value="1"/>
</dbReference>
<keyword evidence="5" id="KW-0677">Repeat</keyword>
<dbReference type="Pfam" id="PF18199">
    <property type="entry name" value="Dynein_C"/>
    <property type="match status" value="1"/>
</dbReference>
<evidence type="ECO:0000256" key="13">
    <source>
        <dbReference type="ARBA" id="ARBA00023273"/>
    </source>
</evidence>
<dbReference type="Gene3D" id="1.10.472.130">
    <property type="match status" value="1"/>
</dbReference>
<dbReference type="Proteomes" id="UP000241890">
    <property type="component" value="Unassembled WGS sequence"/>
</dbReference>
<feature type="coiled-coil region" evidence="14">
    <location>
        <begin position="1096"/>
        <end position="1130"/>
    </location>
</feature>
<dbReference type="FunFam" id="1.10.8.1220:FF:000001">
    <property type="entry name" value="Dynein axonemal heavy chain 5"/>
    <property type="match status" value="1"/>
</dbReference>
<evidence type="ECO:0000256" key="14">
    <source>
        <dbReference type="SAM" id="Coils"/>
    </source>
</evidence>
<feature type="domain" description="AAA+ ATPase" evidence="15">
    <location>
        <begin position="2162"/>
        <end position="2294"/>
    </location>
</feature>
<dbReference type="FunFam" id="3.40.50.300:FF:002141">
    <property type="entry name" value="Dynein heavy chain"/>
    <property type="match status" value="1"/>
</dbReference>
<dbReference type="FunFam" id="3.40.50.300:FF:000320">
    <property type="entry name" value="Dynein, axonemal, heavy chain 5"/>
    <property type="match status" value="1"/>
</dbReference>
<comment type="similarity">
    <text evidence="2">Belongs to the dynein heavy chain family.</text>
</comment>
<evidence type="ECO:0000256" key="5">
    <source>
        <dbReference type="ARBA" id="ARBA00022737"/>
    </source>
</evidence>
<dbReference type="InParanoid" id="A0A2R5GXI3"/>
<dbReference type="Gene3D" id="1.20.1270.280">
    <property type="match status" value="1"/>
</dbReference>
<dbReference type="Pfam" id="PF17852">
    <property type="entry name" value="Dynein_AAA_lid"/>
    <property type="match status" value="1"/>
</dbReference>
<protein>
    <submittedName>
        <fullName evidence="16">Dynein heavy chain 5, axonemal</fullName>
    </submittedName>
</protein>
<keyword evidence="11" id="KW-0505">Motor protein</keyword>
<dbReference type="GO" id="GO:0008569">
    <property type="term" value="F:minus-end-directed microtubule motor activity"/>
    <property type="evidence" value="ECO:0007669"/>
    <property type="project" value="InterPro"/>
</dbReference>
<comment type="caution">
    <text evidence="16">The sequence shown here is derived from an EMBL/GenBank/DDBJ whole genome shotgun (WGS) entry which is preliminary data.</text>
</comment>
<dbReference type="InterPro" id="IPR042222">
    <property type="entry name" value="Dynein_2_N"/>
</dbReference>
<sequence length="4715" mass="532694">MTSRIVTPRMRWCIGRIQETFGVDGAVVDEAIKAEGSFELLDGVLSEGGPSSCFVFYQPVYEPTDSGDWILKNPEPQLVFARGWEPGRLRARGKKACYFLRLGPIDKEQSSCNNLVHGELGDDPLKSLELSLSRLYQPLCESRASWGQADEEQTREFLDACNKVSAELKESIKSLYGGLELRKPDKRFEIDGAGRNLAQRTKDDQELVDHFEGLLEEWCDQIETYLESTSADSYESSAPDAGPMTELEAWKRRMQRLTSITEQLKTKDCKTVIAVLSSLTKNPQDSNRQKVFSLLRRWKQIDINITEAANEAKDNVKYLFTLEKFIEPLYSGTPESVVDTLPALMNSIKMIHTIARYYNTMERMTNLFSKITNQMISCCKKCILVENPDLWSQDPEALVQRLEACLKLNDSYQENYRLTKDKLLTMPKGKQFDFSEQQIFGKFDLFCRRVIKLIDMFSTIHQFRALANHKLEGMEALTDQFQTIISEFRRKNHDLLDYHNNKFDRDYVEFNVAISDLESSLQQFINDSFERITSIENSLNLLKKFQAILQRENLKSDLDSKFNIIFQNYGLELEVVQQLYERHKHAPPIPRNLPPVSGNIMWSRHLLKRIEEPMKKFESNQNVLSTKDAKRIIKTYNKVARTLVAFEYLWFQAWQQSIETAKAGLQATLIIRHPDDDRLYVNFDQEILQLIREAKCLDRMGIDIPESAKIVLLQETKFKSYYNDLQYALKEYERVTRRVIPVAADLLKPHMRDMEYKLRPGMITLTWTSMNIDAYKHHIHTGLAKLEELVTNINDIIENRIEKNLKVVSKTVLVDLPSDRSTQLSDFVAMQEKRIRVQSKFLHGKNVEIEHAVNDLMELVQSYPLDPHIDAVSQEEITNVKRNYRFKMYCALLKCTKNSLNMIKERVGNRGSGAGGGFLFVERPFFELFVNLQTPKVQITPDLEDVQSAINKSALAVLKCSKSLYDWDQDLVPEAERKTFFDEITCDLQIAVVCLLLTGSVQGLKQNVTKYLERFYEYQWLWSDDKDRAYSKFMATKPTLPEYEAKLMEFQEVDRQINEITSMHVIGAMSINTSTLKNNLRYEVQTWKLTFSRFLHEQARGDMEDLYNYMKQTEQRLKRSENIKKLVHKESSSSNSDVLQELSSIMDVLREIRERESGIEQEISPVLDMYSMLERFVGSQGLGDQENDNKEVLRYRWECLVDYAERVTDELGELQESFKRKLLRDIKEFVNDVIVFRNDFVANGPMVPGISPKVAVDRLRRFHEEYEIRERKFNLYRNGEELFALQATSYPELTKTKKELVLLDQLYKLYTDVIDTIDDWKQIEWEKVRDEIDAMAVKMDAFATRCKKMPGKLRDWDAYKDLKKQIDEFTVVLPLLQALAKPSIMQRHWTEVSRKCGTEFVVGPEFRLCALLDANLIPVAEDIEEICDSADKQLQIQNKIAEIAEAWQLREFDFVVWKSRGIYVFKNVLPIVEDLEDSQMQLQTMLTMRHVFPFKNEAQAMLVTTSDTAETLERWIKVQTLWCSLESVFSGGDIAKQLPMEAKKFQKIDKDFDKVMRKAFATKNVIQACQNDILKQNLIVFYNELEKCQKSLEGYLEQKRNKFPRFYFVSNPVLLQVLSQGSDPLAIQPFYEKIFDSIDEVVHDAENPQFIEGFFSRIGVDEERIPLSARVQCKGNIEDWLMDLLAEHRNTMKDVARDCAARAGAITDASQLRPVVDALPGQFALLAIQLNWSADCAEALHVCKQKKTALKDCSAKAAQILSELSSWCLTDLGTKMNRIKMESLVTIQVHQRDVITDIAALHKVKKISDPSDFEWQKQCRFEWRPDGKDAVSDSGALAISITDIEFNYSYEYLGCRDRLVITPLTDRCYITLAQALGMGFGGAPAGPAGTGKTETVKDMGRALGVYVMVSNCSDQFSYLDCAKIFKGLCQGGLWGCFDEFNRITLPVLSVVAQQVLAIQNAKKAHATSFSFPGDPTPCHLNPVCGFFITMNPGYAGRQELPENLKSLFRGVAMMVPDRMIIMKVKLCSVGYTTFTSLAKKFAQLYKLCEEQLSQQKHYDFGLRNILSVLRTCGANKRENLEKPEDFLMYRTLRDMNLSKLVAQDVPLFLSLLTDLFPKCTSPPVSIHPEIEPAIKEVALAKGLILEDAWVKKVVQLYETYKVRHGIMLVGPTGGGKTEICNTLAAALSKASDVTYKFARINPKAIRAAEMYGEVDKVSGEWTTGVFAATWAKMNQRSNRFNTWLICDGPVDAIWIEDLNTVLDDNKILTLANGDRIPMTDQNRILFEVESLRNASPATVSRAGIIYVSESDLDWYAVAKSWMQKQDPEHAAFLATMLSKWIGTWSPSDPGELYQKLARADFGDEVIQTSRVGKISNLLSLLSSMMSSVKLSDTVVEMEEELEKLFVMSLLWSFGGNLEPEGRQRFDDYLRTIDRDMLPELEEQDETSFEYVVDLGSLTWQSWDPEAWEYPVIESKSSHADSVATPRAQRESIDGVEGLNSGELSANKALGAESTLDFSNLLVPTMDSTRACFLLDSMHQQGLPVMMVGGSGTAKTSTALMFFAKLDPSVRTVKRVNFSSATKPIGLQNAIESELDKRGGKNFGPAGGKKMTVFLDDISMPSINEWGDQPTLEFARQLIEFDCFAFLDKDKRGDMKHCEDLQYVAAMAHPGGGHNDVPSRLKRHFFIFNMVLPSMTSINNIYGQMLAGRFSGDDGMLSGAAQEVIGKLTSATIQVWQWAQRKFLPTPRKFHYVFNMRDVSRVFQGILLCPKETILNCSVSAPNEDQALTLVKLWKHECERVFCDKLVDQTDKLRYLDHAAIVLQDNFGDALAAKTAIRSDFEDSQLVQQQHKDGVNGANSSGSVEGGIEDLDGAARVQADMGLEIVKKSAEPFVNFLRDDVLDADGDVVAKAPKVYEHGGRLGGLRERVADFMLKQNAEEPSKALKLVLFDDALNNLLRISRIISMPRGSALLVGVGGSGKQSLTKLASYIAGYDLFQITPTKSYNVSSLLDDLRSLYRVAGQERRDVTFLFTDQDIKEEGFLEVLNMLLMTGEIPGLFSKEDMIGLTADLEQHALRERGADFEISPATLRQFFFDSCRDRLHVVLCMSPVNVHFAERARKFPGLINCCTINWFLRWPDAALKDVANGLIGSYHPGEHGMYLRSEDGSTDDDPAVRASLVEFMGSVHRIVVDSCTEYEKKMRRQVYQTPKSYLSFIDTFKVQYETKLARLQEKEERISLGLEKLIQGAADVEELKLVLAQEQEKLLKTTKETNRMIGDLETKSLEAKKEQDKVNLIKGDCEEDAARIKLEKEACEQDLAQAQPYLDQAESAIKSIKPAHINEVKKLAKPSDIIKLVFDGVLILFKARLNPVKECTLTVKKQQVTFVEPSYSHAQKMMGSASFLKDLLEFSKSGKDLINDETIEFMMPYLNLSNFTPAVAKSASAAAEGLCTWVHAMRSYHEASKIVKPKLEALALASSELETAQTNLDEASMRLDACKQTLHELQDSFNAKLREKAGIEENAKLLQKKMTQAASLINGLANERRRWSEDKAMFAAQKRRLVGDVAVSCAFVSYCGAFNQEFREDLVQHKLVREAASLGVPVSEEVNPISFLVDAATVSDWGLDGLPSDPLSVQNGILVTQSSRYPLLVDPQGQALNWLVRKETRAERLPSFGVVQMNSPKLREHLELAMSEGLALIVAGVEEDLDPMLDPVLEKEVVRKGKSLYINVADKACAFHPEFTAFFVSRLPNPHFSPELQAKTTVVDFTVTLKGLEDQLLDVVIGREQKALQDQLEQVIEDVAVNTKLLMSENDKLLYKLTSNSGSLLDDEELVTVLKKVKETAETVKTKLRDAEETRVSINEKREQYRPVATRGAVLYFSIVECSALNCMYQTSLQQFNELFLKSTLEDYAPRNASVHKRVHNIIEALTYLTYRYINRGLYEKDKLTFVLVVTMKVLLVAGELTSRDMAAFFRGAATADPERVSKKKPAWMPDGAWLHAHALAQLVPFFRTLPEDISKSEAMWKMWFENPRTETMTVPDYEDRFEASGVGSGAWNKLQVIRALRVDRTIPAVRNFVRAVPAMGARYVDPVTDTIESVYEDSSFSTPIIYLLSLGADPTDAIQQLGAKKKRAVSAVSMGQGQEPVALKALDAAMRSGGWVLLQNCDLGLNFMAGLEETLKAMWAKSWDDQDALRASRVFLTAAPNEHFPMGILQMGIKVTNEAPQGIRAGMLRAFSTLVDQDRIDRVDAPVWRQLLYTLCFLHCTLAERRKFGPLGWSVPYEFSAGDMVASVGYLEKALYSSSTTSIAWPALAYIVGECVYGGKITDALDRRLMTAYADAWLNERVLSADFRFNETDVSEDSFSYSVCDKQEHADYLRHIQALPEEESAGVFGLHPNAELKHRLLAAGELVDAVTSTQPGSGVAVVSGAGSVEEATKDRCNELLSSMPSTDLATEVVTQIINEKRGGFGEPLNVVLSQECALLQRVVDMARFDLVQLVQAIDGEITLTETLATAMHAVQNGAVPRHWLYTVAGDLRSWMAPSISSWFETLCSRHNQLWSWLNSGPPSSFWLAGLQNKKAFITATLQAVARAHRDEEWALDDVVVYAEVSDLAGPEAAKSPPKEGVLVHGLFLEGARWVKPGLAESEPKQLFAPMPLVYLTATTVAQKMAARASTSVYECPLYTYPRRTGQHLVTMLDLPAGSVSPEHWTLRGVAVLCNQE</sequence>
<dbReference type="Pfam" id="PF12774">
    <property type="entry name" value="AAA_6"/>
    <property type="match status" value="1"/>
</dbReference>
<keyword evidence="9 14" id="KW-0175">Coiled coil</keyword>
<dbReference type="InterPro" id="IPR042228">
    <property type="entry name" value="Dynein_linker_3"/>
</dbReference>
<dbReference type="InterPro" id="IPR013602">
    <property type="entry name" value="Dynein_heavy_linker"/>
</dbReference>
<keyword evidence="7" id="KW-0067">ATP-binding</keyword>
<dbReference type="PANTHER" id="PTHR46532">
    <property type="entry name" value="MALE FERTILITY FACTOR KL5"/>
    <property type="match status" value="1"/>
</dbReference>
<dbReference type="InterPro" id="IPR013594">
    <property type="entry name" value="Dynein_heavy_tail"/>
</dbReference>
<dbReference type="InterPro" id="IPR041589">
    <property type="entry name" value="DNAH3_AAA_lid_1"/>
</dbReference>
<evidence type="ECO:0000313" key="17">
    <source>
        <dbReference type="Proteomes" id="UP000241890"/>
    </source>
</evidence>
<dbReference type="Gene3D" id="1.20.58.1120">
    <property type="match status" value="1"/>
</dbReference>
<dbReference type="GO" id="GO:0045505">
    <property type="term" value="F:dynein intermediate chain binding"/>
    <property type="evidence" value="ECO:0007669"/>
    <property type="project" value="InterPro"/>
</dbReference>
<dbReference type="OrthoDB" id="185092at2759"/>
<dbReference type="InterPro" id="IPR042219">
    <property type="entry name" value="AAA_lid_11_sf"/>
</dbReference>
<dbReference type="Pfam" id="PF08393">
    <property type="entry name" value="DHC_N2"/>
    <property type="match status" value="1"/>
</dbReference>
<keyword evidence="3" id="KW-0963">Cytoplasm</keyword>
<evidence type="ECO:0000256" key="12">
    <source>
        <dbReference type="ARBA" id="ARBA00023212"/>
    </source>
</evidence>
<dbReference type="InterPro" id="IPR035699">
    <property type="entry name" value="AAA_6"/>
</dbReference>
<accession>A0A2R5GXI3</accession>
<keyword evidence="17" id="KW-1185">Reference proteome</keyword>
<feature type="domain" description="AAA+ ATPase" evidence="15">
    <location>
        <begin position="2540"/>
        <end position="2690"/>
    </location>
</feature>
<keyword evidence="4" id="KW-0493">Microtubule</keyword>
<dbReference type="InterPro" id="IPR043157">
    <property type="entry name" value="Dynein_AAA1S"/>
</dbReference>
<evidence type="ECO:0000256" key="3">
    <source>
        <dbReference type="ARBA" id="ARBA00022490"/>
    </source>
</evidence>
<dbReference type="Pfam" id="PF12777">
    <property type="entry name" value="MT"/>
    <property type="match status" value="1"/>
</dbReference>
<dbReference type="InterPro" id="IPR026983">
    <property type="entry name" value="DHC"/>
</dbReference>
<dbReference type="Gene3D" id="1.20.140.100">
    <property type="entry name" value="Dynein heavy chain, N-terminal domain 2"/>
    <property type="match status" value="1"/>
</dbReference>
<dbReference type="Gene3D" id="1.20.920.20">
    <property type="match status" value="1"/>
</dbReference>
<evidence type="ECO:0000256" key="7">
    <source>
        <dbReference type="ARBA" id="ARBA00022840"/>
    </source>
</evidence>
<dbReference type="InterPro" id="IPR027417">
    <property type="entry name" value="P-loop_NTPase"/>
</dbReference>
<evidence type="ECO:0000256" key="10">
    <source>
        <dbReference type="ARBA" id="ARBA00023069"/>
    </source>
</evidence>
<dbReference type="GO" id="GO:0005874">
    <property type="term" value="C:microtubule"/>
    <property type="evidence" value="ECO:0007669"/>
    <property type="project" value="UniProtKB-KW"/>
</dbReference>
<dbReference type="GO" id="GO:0005524">
    <property type="term" value="F:ATP binding"/>
    <property type="evidence" value="ECO:0007669"/>
    <property type="project" value="UniProtKB-KW"/>
</dbReference>
<dbReference type="InterPro" id="IPR003593">
    <property type="entry name" value="AAA+_ATPase"/>
</dbReference>
<dbReference type="EMBL" id="BEYU01000144">
    <property type="protein sequence ID" value="GBG33121.1"/>
    <property type="molecule type" value="Genomic_DNA"/>
</dbReference>
<dbReference type="Gene3D" id="6.10.140.1060">
    <property type="match status" value="1"/>
</dbReference>
<keyword evidence="8" id="KW-0243">Dynein</keyword>
<evidence type="ECO:0000256" key="8">
    <source>
        <dbReference type="ARBA" id="ARBA00023017"/>
    </source>
</evidence>
<proteinExistence type="inferred from homology"/>
<dbReference type="InterPro" id="IPR041228">
    <property type="entry name" value="Dynein_C"/>
</dbReference>
<dbReference type="FunFam" id="3.10.490.20:FF:000010">
    <property type="entry name" value="Dynein heavy chain, putative"/>
    <property type="match status" value="1"/>
</dbReference>
<dbReference type="InterPro" id="IPR041658">
    <property type="entry name" value="AAA_lid_11"/>
</dbReference>
<dbReference type="Pfam" id="PF18198">
    <property type="entry name" value="AAA_lid_11"/>
    <property type="match status" value="1"/>
</dbReference>
<keyword evidence="6" id="KW-0547">Nucleotide-binding</keyword>
<evidence type="ECO:0000256" key="6">
    <source>
        <dbReference type="ARBA" id="ARBA00022741"/>
    </source>
</evidence>
<dbReference type="Gene3D" id="3.10.490.20">
    <property type="match status" value="1"/>
</dbReference>
<evidence type="ECO:0000256" key="1">
    <source>
        <dbReference type="ARBA" id="ARBA00004430"/>
    </source>
</evidence>
<dbReference type="GO" id="GO:0005858">
    <property type="term" value="C:axonemal dynein complex"/>
    <property type="evidence" value="ECO:0007669"/>
    <property type="project" value="TreeGrafter"/>
</dbReference>
<dbReference type="SUPFAM" id="SSF52540">
    <property type="entry name" value="P-loop containing nucleoside triphosphate hydrolases"/>
    <property type="match status" value="4"/>
</dbReference>